<dbReference type="PANTHER" id="PTHR42747">
    <property type="entry name" value="NITRONATE MONOOXYGENASE-RELATED"/>
    <property type="match status" value="1"/>
</dbReference>
<evidence type="ECO:0000256" key="5">
    <source>
        <dbReference type="ARBA" id="ARBA00022643"/>
    </source>
</evidence>
<evidence type="ECO:0000256" key="7">
    <source>
        <dbReference type="ARBA" id="ARBA00023033"/>
    </source>
</evidence>
<evidence type="ECO:0000256" key="8">
    <source>
        <dbReference type="ARBA" id="ARBA00031155"/>
    </source>
</evidence>
<keyword evidence="4" id="KW-0285">Flavoprotein</keyword>
<keyword evidence="11" id="KW-1185">Reference proteome</keyword>
<evidence type="ECO:0000256" key="3">
    <source>
        <dbReference type="ARBA" id="ARBA00022575"/>
    </source>
</evidence>
<gene>
    <name evidence="10" type="ORF">GCM10009416_27830</name>
</gene>
<name>A0ABN1FCI6_9PROT</name>
<evidence type="ECO:0000256" key="6">
    <source>
        <dbReference type="ARBA" id="ARBA00023002"/>
    </source>
</evidence>
<evidence type="ECO:0000256" key="9">
    <source>
        <dbReference type="ARBA" id="ARBA00049401"/>
    </source>
</evidence>
<evidence type="ECO:0000256" key="2">
    <source>
        <dbReference type="ARBA" id="ARBA00009881"/>
    </source>
</evidence>
<protein>
    <recommendedName>
        <fullName evidence="8">Propionate 3-nitronate monooxygenase</fullName>
    </recommendedName>
</protein>
<organism evidence="10 11">
    <name type="scientific">Craurococcus roseus</name>
    <dbReference type="NCBI Taxonomy" id="77585"/>
    <lineage>
        <taxon>Bacteria</taxon>
        <taxon>Pseudomonadati</taxon>
        <taxon>Pseudomonadota</taxon>
        <taxon>Alphaproteobacteria</taxon>
        <taxon>Acetobacterales</taxon>
        <taxon>Acetobacteraceae</taxon>
        <taxon>Craurococcus</taxon>
    </lineage>
</organism>
<evidence type="ECO:0000313" key="10">
    <source>
        <dbReference type="EMBL" id="GAA0587674.1"/>
    </source>
</evidence>
<dbReference type="InterPro" id="IPR004136">
    <property type="entry name" value="NMO"/>
</dbReference>
<keyword evidence="5" id="KW-0288">FMN</keyword>
<evidence type="ECO:0000256" key="4">
    <source>
        <dbReference type="ARBA" id="ARBA00022630"/>
    </source>
</evidence>
<keyword evidence="6" id="KW-0560">Oxidoreductase</keyword>
<dbReference type="PANTHER" id="PTHR42747:SF3">
    <property type="entry name" value="NITRONATE MONOOXYGENASE-RELATED"/>
    <property type="match status" value="1"/>
</dbReference>
<keyword evidence="3" id="KW-0216">Detoxification</keyword>
<dbReference type="InterPro" id="IPR013785">
    <property type="entry name" value="Aldolase_TIM"/>
</dbReference>
<reference evidence="10 11" key="1">
    <citation type="journal article" date="2019" name="Int. J. Syst. Evol. Microbiol.">
        <title>The Global Catalogue of Microorganisms (GCM) 10K type strain sequencing project: providing services to taxonomists for standard genome sequencing and annotation.</title>
        <authorList>
            <consortium name="The Broad Institute Genomics Platform"/>
            <consortium name="The Broad Institute Genome Sequencing Center for Infectious Disease"/>
            <person name="Wu L."/>
            <person name="Ma J."/>
        </authorList>
    </citation>
    <scope>NUCLEOTIDE SEQUENCE [LARGE SCALE GENOMIC DNA]</scope>
    <source>
        <strain evidence="10 11">JCM 9933</strain>
    </source>
</reference>
<accession>A0ABN1FCI6</accession>
<dbReference type="SUPFAM" id="SSF51412">
    <property type="entry name" value="Inosine monophosphate dehydrogenase (IMPDH)"/>
    <property type="match status" value="1"/>
</dbReference>
<dbReference type="GO" id="GO:0004497">
    <property type="term" value="F:monooxygenase activity"/>
    <property type="evidence" value="ECO:0007669"/>
    <property type="project" value="UniProtKB-KW"/>
</dbReference>
<dbReference type="Proteomes" id="UP001501588">
    <property type="component" value="Unassembled WGS sequence"/>
</dbReference>
<comment type="cofactor">
    <cofactor evidence="1">
        <name>FMN</name>
        <dbReference type="ChEBI" id="CHEBI:58210"/>
    </cofactor>
</comment>
<evidence type="ECO:0000313" key="11">
    <source>
        <dbReference type="Proteomes" id="UP001501588"/>
    </source>
</evidence>
<dbReference type="RefSeq" id="WP_343895923.1">
    <property type="nucleotide sequence ID" value="NZ_BAAAFZ010000038.1"/>
</dbReference>
<comment type="similarity">
    <text evidence="2">Belongs to the nitronate monooxygenase family. NMO class I subfamily.</text>
</comment>
<dbReference type="EMBL" id="BAAAFZ010000038">
    <property type="protein sequence ID" value="GAA0587674.1"/>
    <property type="molecule type" value="Genomic_DNA"/>
</dbReference>
<dbReference type="Pfam" id="PF03060">
    <property type="entry name" value="NMO"/>
    <property type="match status" value="1"/>
</dbReference>
<evidence type="ECO:0000256" key="1">
    <source>
        <dbReference type="ARBA" id="ARBA00001917"/>
    </source>
</evidence>
<keyword evidence="7 10" id="KW-0503">Monooxygenase</keyword>
<comment type="caution">
    <text evidence="10">The sequence shown here is derived from an EMBL/GenBank/DDBJ whole genome shotgun (WGS) entry which is preliminary data.</text>
</comment>
<dbReference type="CDD" id="cd04730">
    <property type="entry name" value="NPD_like"/>
    <property type="match status" value="1"/>
</dbReference>
<sequence length="359" mass="35823">MPAAARDRALAFCARFGLRAPILQAPMAGASPAPLAAAVANAGGLGALGALLTAPEGIRDWAAEFRGRSNGGFQINVWIPDPPPLRDAGHEARVRAVLSRVGGGIAVPEAGPGPFLPDFGAQLDAILEAAPPAVSSIMGLFPPDFAAELKARGIAWFANATTAAEARAAEAAGADAVVAQGAEAGGHRGSFEPGAADAQTVGLFALLPQVADAVSVPVIAAGGIMDGRGVAAALTLGASAVQAGTAFLRCPEAAVHPRWAEALAGARPEDTVLTRAFSGRLARGLRNRVTEAFAAGSGVEAAPYPVQRALMGAVRAAAEKAGDAGAMQAWAGQGAALARAEPAGDVVRLLWDGAQALSP</sequence>
<dbReference type="Gene3D" id="3.20.20.70">
    <property type="entry name" value="Aldolase class I"/>
    <property type="match status" value="1"/>
</dbReference>
<proteinExistence type="inferred from homology"/>
<comment type="catalytic activity">
    <reaction evidence="9">
        <text>3 propionate 3-nitronate + 3 O2 + H2O = 3 3-oxopropanoate + 2 nitrate + nitrite + H2O2 + 3 H(+)</text>
        <dbReference type="Rhea" id="RHEA:57332"/>
        <dbReference type="ChEBI" id="CHEBI:15377"/>
        <dbReference type="ChEBI" id="CHEBI:15378"/>
        <dbReference type="ChEBI" id="CHEBI:15379"/>
        <dbReference type="ChEBI" id="CHEBI:16240"/>
        <dbReference type="ChEBI" id="CHEBI:16301"/>
        <dbReference type="ChEBI" id="CHEBI:17632"/>
        <dbReference type="ChEBI" id="CHEBI:33190"/>
        <dbReference type="ChEBI" id="CHEBI:136067"/>
    </reaction>
</comment>